<protein>
    <recommendedName>
        <fullName evidence="3">Enoyl reductase (ER) domain-containing protein</fullName>
    </recommendedName>
</protein>
<dbReference type="Gene3D" id="3.90.180.10">
    <property type="entry name" value="Medium-chain alcohol dehydrogenases, catalytic domain"/>
    <property type="match status" value="1"/>
</dbReference>
<keyword evidence="2" id="KW-0560">Oxidoreductase</keyword>
<dbReference type="InterPro" id="IPR013154">
    <property type="entry name" value="ADH-like_N"/>
</dbReference>
<dbReference type="SMART" id="SM00829">
    <property type="entry name" value="PKS_ER"/>
    <property type="match status" value="1"/>
</dbReference>
<evidence type="ECO:0000313" key="4">
    <source>
        <dbReference type="EMBL" id="KAK7756224.1"/>
    </source>
</evidence>
<name>A0AAN9V7Y4_9PEZI</name>
<accession>A0AAN9V7Y4</accession>
<dbReference type="PANTHER" id="PTHR45348:SF3">
    <property type="entry name" value="ENOYL REDUCTASE (ER) DOMAIN-CONTAINING PROTEIN"/>
    <property type="match status" value="1"/>
</dbReference>
<feature type="domain" description="Enoyl reductase (ER)" evidence="3">
    <location>
        <begin position="17"/>
        <end position="373"/>
    </location>
</feature>
<gene>
    <name evidence="4" type="ORF">SLS62_001817</name>
</gene>
<evidence type="ECO:0000256" key="1">
    <source>
        <dbReference type="ARBA" id="ARBA00008072"/>
    </source>
</evidence>
<dbReference type="InterPro" id="IPR047122">
    <property type="entry name" value="Trans-enoyl_RdTase-like"/>
</dbReference>
<dbReference type="GO" id="GO:0016651">
    <property type="term" value="F:oxidoreductase activity, acting on NAD(P)H"/>
    <property type="evidence" value="ECO:0007669"/>
    <property type="project" value="InterPro"/>
</dbReference>
<dbReference type="Gene3D" id="3.40.50.720">
    <property type="entry name" value="NAD(P)-binding Rossmann-like Domain"/>
    <property type="match status" value="1"/>
</dbReference>
<dbReference type="PANTHER" id="PTHR45348">
    <property type="entry name" value="HYPOTHETICAL OXIDOREDUCTASE (EUROFUNG)"/>
    <property type="match status" value="1"/>
</dbReference>
<organism evidence="4 5">
    <name type="scientific">Diatrype stigma</name>
    <dbReference type="NCBI Taxonomy" id="117547"/>
    <lineage>
        <taxon>Eukaryota</taxon>
        <taxon>Fungi</taxon>
        <taxon>Dikarya</taxon>
        <taxon>Ascomycota</taxon>
        <taxon>Pezizomycotina</taxon>
        <taxon>Sordariomycetes</taxon>
        <taxon>Xylariomycetidae</taxon>
        <taxon>Xylariales</taxon>
        <taxon>Diatrypaceae</taxon>
        <taxon>Diatrype</taxon>
    </lineage>
</organism>
<sequence>MTATTTTRTHSALMIVGPRQPYEIHQVPTVSPQADEVLVRVLWTSSTPLDLHRADGGLLVDPPFIGGSSCAGVVVEAGAAVDRLRPGDRVFGFGRQEPKEMPHQEFVTGGAWSFGKIPDGISFEEAVTLPTNFVTVFHTMWADLNLPTPWPKPADYVPPRADDAILVWGAASSVGQYALQVLRFYGYRNVSATASPAHHALLRDLGARAVYDYRSPTVVEDILAAAHPLKSDDDEGDRDAKPAIPLIVDCIGSVSGTLRHLVRIARPGSVVAVMLPVILKHATRDEAPEYSMEVATAVDWAEGVVPRGVRTHFFWKNDFFVEKLESEIMPELLARGVVKPNKYRVVEGRDLKERATRALDLLRDGVSAEKLVWRVAEE</sequence>
<dbReference type="EMBL" id="JAKJXP020000008">
    <property type="protein sequence ID" value="KAK7756224.1"/>
    <property type="molecule type" value="Genomic_DNA"/>
</dbReference>
<evidence type="ECO:0000256" key="2">
    <source>
        <dbReference type="ARBA" id="ARBA00023002"/>
    </source>
</evidence>
<dbReference type="SUPFAM" id="SSF51735">
    <property type="entry name" value="NAD(P)-binding Rossmann-fold domains"/>
    <property type="match status" value="1"/>
</dbReference>
<dbReference type="CDD" id="cd08249">
    <property type="entry name" value="enoyl_reductase_like"/>
    <property type="match status" value="1"/>
</dbReference>
<comment type="similarity">
    <text evidence="1">Belongs to the zinc-containing alcohol dehydrogenase family.</text>
</comment>
<comment type="caution">
    <text evidence="4">The sequence shown here is derived from an EMBL/GenBank/DDBJ whole genome shotgun (WGS) entry which is preliminary data.</text>
</comment>
<proteinExistence type="inferred from homology"/>
<dbReference type="SUPFAM" id="SSF50129">
    <property type="entry name" value="GroES-like"/>
    <property type="match status" value="1"/>
</dbReference>
<dbReference type="InterPro" id="IPR011032">
    <property type="entry name" value="GroES-like_sf"/>
</dbReference>
<reference evidence="4 5" key="1">
    <citation type="submission" date="2024-02" db="EMBL/GenBank/DDBJ databases">
        <title>De novo assembly and annotation of 12 fungi associated with fruit tree decline syndrome in Ontario, Canada.</title>
        <authorList>
            <person name="Sulman M."/>
            <person name="Ellouze W."/>
            <person name="Ilyukhin E."/>
        </authorList>
    </citation>
    <scope>NUCLEOTIDE SEQUENCE [LARGE SCALE GENOMIC DNA]</scope>
    <source>
        <strain evidence="4 5">M11/M66-122</strain>
    </source>
</reference>
<dbReference type="Proteomes" id="UP001320420">
    <property type="component" value="Unassembled WGS sequence"/>
</dbReference>
<dbReference type="InterPro" id="IPR020843">
    <property type="entry name" value="ER"/>
</dbReference>
<evidence type="ECO:0000259" key="3">
    <source>
        <dbReference type="SMART" id="SM00829"/>
    </source>
</evidence>
<dbReference type="AlphaFoldDB" id="A0AAN9V7Y4"/>
<dbReference type="InterPro" id="IPR036291">
    <property type="entry name" value="NAD(P)-bd_dom_sf"/>
</dbReference>
<keyword evidence="5" id="KW-1185">Reference proteome</keyword>
<dbReference type="Pfam" id="PF08240">
    <property type="entry name" value="ADH_N"/>
    <property type="match status" value="1"/>
</dbReference>
<evidence type="ECO:0000313" key="5">
    <source>
        <dbReference type="Proteomes" id="UP001320420"/>
    </source>
</evidence>